<comment type="caution">
    <text evidence="1">The sequence shown here is derived from an EMBL/GenBank/DDBJ whole genome shotgun (WGS) entry which is preliminary data.</text>
</comment>
<reference evidence="1 2" key="1">
    <citation type="submission" date="2018-06" db="EMBL/GenBank/DDBJ databases">
        <title>Draft genome sequence of hyperthermophilic methanogen Methanothermobacter tenebrarum sp. MCM-B 1447.</title>
        <authorList>
            <person name="Pore S.D."/>
            <person name="Dagar S."/>
            <person name="Dhakephalkar P.K."/>
        </authorList>
    </citation>
    <scope>NUCLEOTIDE SEQUENCE [LARGE SCALE GENOMIC DNA]</scope>
    <source>
        <strain evidence="1 2">MCM B 1447</strain>
    </source>
</reference>
<protein>
    <submittedName>
        <fullName evidence="1">Uncharacterized protein</fullName>
    </submittedName>
</protein>
<dbReference type="AlphaFoldDB" id="A0A328PCG7"/>
<evidence type="ECO:0000313" key="2">
    <source>
        <dbReference type="Proteomes" id="UP000249782"/>
    </source>
</evidence>
<organism evidence="1 2">
    <name type="scientific">Methanothermobacter tenebrarum</name>
    <dbReference type="NCBI Taxonomy" id="680118"/>
    <lineage>
        <taxon>Archaea</taxon>
        <taxon>Methanobacteriati</taxon>
        <taxon>Methanobacteriota</taxon>
        <taxon>Methanomada group</taxon>
        <taxon>Methanobacteria</taxon>
        <taxon>Methanobacteriales</taxon>
        <taxon>Methanobacteriaceae</taxon>
        <taxon>Methanothermobacter</taxon>
    </lineage>
</organism>
<name>A0A328PCG7_9EURY</name>
<dbReference type="OrthoDB" id="96416at2157"/>
<dbReference type="RefSeq" id="WP_112093309.1">
    <property type="nucleotide sequence ID" value="NZ_QLOE01000002.1"/>
</dbReference>
<dbReference type="Proteomes" id="UP000249782">
    <property type="component" value="Unassembled WGS sequence"/>
</dbReference>
<gene>
    <name evidence="1" type="ORF">DPC56_01485</name>
</gene>
<sequence length="104" mass="12223">MKFVKKPISAKDYDEIKIYTKKAFENIGSESYRQRLVYKLLNSAKVNNQNDFFSSLLRALNSRKNDEHVKRLSRKLEWLFPLSPSNFEKIAYSIIMGIMSVRGE</sequence>
<proteinExistence type="predicted"/>
<dbReference type="EMBL" id="QLOE01000002">
    <property type="protein sequence ID" value="RAO79480.1"/>
    <property type="molecule type" value="Genomic_DNA"/>
</dbReference>
<keyword evidence="2" id="KW-1185">Reference proteome</keyword>
<evidence type="ECO:0000313" key="1">
    <source>
        <dbReference type="EMBL" id="RAO79480.1"/>
    </source>
</evidence>
<accession>A0A328PCG7</accession>